<keyword evidence="2" id="KW-0732">Signal</keyword>
<reference evidence="4 5" key="1">
    <citation type="journal article" date="2014" name="Nat. Commun.">
        <title>Klebsormidium flaccidum genome reveals primary factors for plant terrestrial adaptation.</title>
        <authorList>
            <person name="Hori K."/>
            <person name="Maruyama F."/>
            <person name="Fujisawa T."/>
            <person name="Togashi T."/>
            <person name="Yamamoto N."/>
            <person name="Seo M."/>
            <person name="Sato S."/>
            <person name="Yamada T."/>
            <person name="Mori H."/>
            <person name="Tajima N."/>
            <person name="Moriyama T."/>
            <person name="Ikeuchi M."/>
            <person name="Watanabe M."/>
            <person name="Wada H."/>
            <person name="Kobayashi K."/>
            <person name="Saito M."/>
            <person name="Masuda T."/>
            <person name="Sasaki-Sekimoto Y."/>
            <person name="Mashiguchi K."/>
            <person name="Awai K."/>
            <person name="Shimojima M."/>
            <person name="Masuda S."/>
            <person name="Iwai M."/>
            <person name="Nobusawa T."/>
            <person name="Narise T."/>
            <person name="Kondo S."/>
            <person name="Saito H."/>
            <person name="Sato R."/>
            <person name="Murakawa M."/>
            <person name="Ihara Y."/>
            <person name="Oshima-Yamada Y."/>
            <person name="Ohtaka K."/>
            <person name="Satoh M."/>
            <person name="Sonobe K."/>
            <person name="Ishii M."/>
            <person name="Ohtani R."/>
            <person name="Kanamori-Sato M."/>
            <person name="Honoki R."/>
            <person name="Miyazaki D."/>
            <person name="Mochizuki H."/>
            <person name="Umetsu J."/>
            <person name="Higashi K."/>
            <person name="Shibata D."/>
            <person name="Kamiya Y."/>
            <person name="Sato N."/>
            <person name="Nakamura Y."/>
            <person name="Tabata S."/>
            <person name="Ida S."/>
            <person name="Kurokawa K."/>
            <person name="Ohta H."/>
        </authorList>
    </citation>
    <scope>NUCLEOTIDE SEQUENCE [LARGE SCALE GENOMIC DNA]</scope>
    <source>
        <strain evidence="4 5">NIES-2285</strain>
    </source>
</reference>
<proteinExistence type="predicted"/>
<feature type="non-terminal residue" evidence="4">
    <location>
        <position position="502"/>
    </location>
</feature>
<dbReference type="OrthoDB" id="10045365at2759"/>
<protein>
    <submittedName>
        <fullName evidence="4">3-phytase</fullName>
    </submittedName>
</protein>
<dbReference type="Gene3D" id="2.120.10.30">
    <property type="entry name" value="TolB, C-terminal domain"/>
    <property type="match status" value="1"/>
</dbReference>
<dbReference type="InterPro" id="IPR003431">
    <property type="entry name" value="B-propeller_Phytase"/>
</dbReference>
<feature type="compositionally biased region" description="Low complexity" evidence="1">
    <location>
        <begin position="447"/>
        <end position="464"/>
    </location>
</feature>
<dbReference type="STRING" id="105231.A0A1Y1IJV7"/>
<evidence type="ECO:0000259" key="3">
    <source>
        <dbReference type="PROSITE" id="PS51662"/>
    </source>
</evidence>
<feature type="chain" id="PRO_5012485724" evidence="2">
    <location>
        <begin position="20"/>
        <end position="502"/>
    </location>
</feature>
<dbReference type="Proteomes" id="UP000054558">
    <property type="component" value="Unassembled WGS sequence"/>
</dbReference>
<dbReference type="GO" id="GO:0016158">
    <property type="term" value="F:inositol hexakisphosphate 3-phosphatase activity"/>
    <property type="evidence" value="ECO:0007669"/>
    <property type="project" value="InterPro"/>
</dbReference>
<sequence length="502" mass="53176">MASARVLLILLVVGAPLLAAPVWGQAEVKATLETPPAFGDAAGRNADSDDPAIWIHPTDKSKSLIITSKKEAGVAVFDLQGVLVQDIPAPPPPRTGDRPGRINNVDIVYGVQLGSETLDIIVGSDRGLDKLKIWKINLSGTPLTEITDASAGFIFNANQNEVNVQATCYGVAAYKKADGTVVVYCTRRSRVRLGQLELVPFPATGTFGYRKVADLDVPSVFALPDGTTWTPCEDPGEEAQFEGMVVDPYAGYLYAGQEDVGIWRIGLDFAAAPTPVLFAKTREFGVPYTYDTEEEECVYDFTKDPGFGGQNLEADVEGLTIYFSQANSDGGYLLASSQGDDTFAVYSRLNNNRFIGSFKVVNNPDNGVDSIQDCDGGQVINVPLPGFPLGLLVAQDGDNKPDVLDGDGETRDNTNFKYIQWSGIASALGLVVDTTSYDPRLGFVSAASPAPASTTPAPTTAAPTTPGPTTPAPTTGATPAQAATYGPEFVCPVNTNPCFNDV</sequence>
<dbReference type="AlphaFoldDB" id="A0A1Y1IJV7"/>
<dbReference type="InterPro" id="IPR011042">
    <property type="entry name" value="6-blade_b-propeller_TolB-like"/>
</dbReference>
<dbReference type="Pfam" id="PF02333">
    <property type="entry name" value="Phytase"/>
    <property type="match status" value="2"/>
</dbReference>
<dbReference type="PROSITE" id="PS51662">
    <property type="entry name" value="BP_PHYTASE"/>
    <property type="match status" value="1"/>
</dbReference>
<feature type="signal peptide" evidence="2">
    <location>
        <begin position="1"/>
        <end position="19"/>
    </location>
</feature>
<feature type="domain" description="BPP" evidence="3">
    <location>
        <begin position="18"/>
        <end position="428"/>
    </location>
</feature>
<gene>
    <name evidence="4" type="ORF">KFL_005520050</name>
</gene>
<evidence type="ECO:0000313" key="4">
    <source>
        <dbReference type="EMBL" id="GAQ89699.1"/>
    </source>
</evidence>
<evidence type="ECO:0000256" key="1">
    <source>
        <dbReference type="SAM" id="MobiDB-lite"/>
    </source>
</evidence>
<dbReference type="EMBL" id="DF237501">
    <property type="protein sequence ID" value="GAQ89699.1"/>
    <property type="molecule type" value="Genomic_DNA"/>
</dbReference>
<evidence type="ECO:0000256" key="2">
    <source>
        <dbReference type="SAM" id="SignalP"/>
    </source>
</evidence>
<evidence type="ECO:0000313" key="5">
    <source>
        <dbReference type="Proteomes" id="UP000054558"/>
    </source>
</evidence>
<dbReference type="OMA" id="YENTFRI"/>
<accession>A0A1Y1IJV7</accession>
<feature type="region of interest" description="Disordered" evidence="1">
    <location>
        <begin position="447"/>
        <end position="479"/>
    </location>
</feature>
<organism evidence="4 5">
    <name type="scientific">Klebsormidium nitens</name>
    <name type="common">Green alga</name>
    <name type="synonym">Ulothrix nitens</name>
    <dbReference type="NCBI Taxonomy" id="105231"/>
    <lineage>
        <taxon>Eukaryota</taxon>
        <taxon>Viridiplantae</taxon>
        <taxon>Streptophyta</taxon>
        <taxon>Klebsormidiophyceae</taxon>
        <taxon>Klebsormidiales</taxon>
        <taxon>Klebsormidiaceae</taxon>
        <taxon>Klebsormidium</taxon>
    </lineage>
</organism>
<name>A0A1Y1IJV7_KLENI</name>
<keyword evidence="5" id="KW-1185">Reference proteome</keyword>
<dbReference type="SUPFAM" id="SSF50956">
    <property type="entry name" value="Thermostable phytase (3-phytase)"/>
    <property type="match status" value="1"/>
</dbReference>